<dbReference type="Pfam" id="PF03401">
    <property type="entry name" value="TctC"/>
    <property type="match status" value="1"/>
</dbReference>
<gene>
    <name evidence="3" type="ORF">EZ313_16670</name>
</gene>
<dbReference type="PANTHER" id="PTHR42928">
    <property type="entry name" value="TRICARBOXYLATE-BINDING PROTEIN"/>
    <property type="match status" value="1"/>
</dbReference>
<organism evidence="3 4">
    <name type="scientific">Ramlibacter henchirensis</name>
    <dbReference type="NCBI Taxonomy" id="204072"/>
    <lineage>
        <taxon>Bacteria</taxon>
        <taxon>Pseudomonadati</taxon>
        <taxon>Pseudomonadota</taxon>
        <taxon>Betaproteobacteria</taxon>
        <taxon>Burkholderiales</taxon>
        <taxon>Comamonadaceae</taxon>
        <taxon>Ramlibacter</taxon>
    </lineage>
</organism>
<sequence length="327" mass="34564">MLSRLFFCLSRVFRLASGSAVVAVATIATAQTYPSKPVRIINPYTAGSTGDSIARIVADELKASMGGTFLVESKPGAVGQVGSDYVSKSPADGYTLLVSSSATHSIGPWLTKALPYDALKDFTHIARLVMIPYMLVVKAENAPSTAADFVAEARRKGNMSYGYGSSTAQVAAMAFASSARFPALGVPYKGQPAAVNDLIGGQIQFMMADLSVAAPLVRAGKLKALGVTSTTRSALWPDIPTLSEAGFPENDLVAWVGFAGPPKMPKDVVDRLSAEIVKLGQKPEVRQRFAGLGLDFSPNTFSDHVEFTKSQLNAWGSRIKAAGIQPE</sequence>
<dbReference type="SUPFAM" id="SSF53850">
    <property type="entry name" value="Periplasmic binding protein-like II"/>
    <property type="match status" value="1"/>
</dbReference>
<evidence type="ECO:0000313" key="4">
    <source>
        <dbReference type="Proteomes" id="UP000298180"/>
    </source>
</evidence>
<dbReference type="Gene3D" id="3.40.190.10">
    <property type="entry name" value="Periplasmic binding protein-like II"/>
    <property type="match status" value="1"/>
</dbReference>
<evidence type="ECO:0000256" key="1">
    <source>
        <dbReference type="ARBA" id="ARBA00006987"/>
    </source>
</evidence>
<dbReference type="InterPro" id="IPR042100">
    <property type="entry name" value="Bug_dom1"/>
</dbReference>
<dbReference type="Gene3D" id="3.40.190.150">
    <property type="entry name" value="Bordetella uptake gene, domain 1"/>
    <property type="match status" value="1"/>
</dbReference>
<evidence type="ECO:0000256" key="2">
    <source>
        <dbReference type="SAM" id="SignalP"/>
    </source>
</evidence>
<feature type="chain" id="PRO_5021395552" evidence="2">
    <location>
        <begin position="31"/>
        <end position="327"/>
    </location>
</feature>
<dbReference type="PANTHER" id="PTHR42928:SF5">
    <property type="entry name" value="BLR1237 PROTEIN"/>
    <property type="match status" value="1"/>
</dbReference>
<evidence type="ECO:0000313" key="3">
    <source>
        <dbReference type="EMBL" id="TFZ02869.1"/>
    </source>
</evidence>
<comment type="similarity">
    <text evidence="1">Belongs to the UPF0065 (bug) family.</text>
</comment>
<dbReference type="EMBL" id="SMLM01000002">
    <property type="protein sequence ID" value="TFZ02869.1"/>
    <property type="molecule type" value="Genomic_DNA"/>
</dbReference>
<dbReference type="CDD" id="cd07012">
    <property type="entry name" value="PBP2_Bug_TTT"/>
    <property type="match status" value="1"/>
</dbReference>
<dbReference type="InterPro" id="IPR005064">
    <property type="entry name" value="BUG"/>
</dbReference>
<accession>A0A4Z0BY75</accession>
<dbReference type="PIRSF" id="PIRSF017082">
    <property type="entry name" value="YflP"/>
    <property type="match status" value="1"/>
</dbReference>
<protein>
    <submittedName>
        <fullName evidence="3">Tripartite tricarboxylate transporter substrate binding protein</fullName>
    </submittedName>
</protein>
<keyword evidence="2" id="KW-0732">Signal</keyword>
<comment type="caution">
    <text evidence="3">The sequence shown here is derived from an EMBL/GenBank/DDBJ whole genome shotgun (WGS) entry which is preliminary data.</text>
</comment>
<feature type="signal peptide" evidence="2">
    <location>
        <begin position="1"/>
        <end position="30"/>
    </location>
</feature>
<keyword evidence="4" id="KW-1185">Reference proteome</keyword>
<name>A0A4Z0BY75_9BURK</name>
<proteinExistence type="inferred from homology"/>
<reference evidence="3 4" key="1">
    <citation type="submission" date="2019-03" db="EMBL/GenBank/DDBJ databases">
        <title>Ramlibacter henchirensis DSM 14656, whole genome shotgun sequence.</title>
        <authorList>
            <person name="Zhang X."/>
            <person name="Feng G."/>
            <person name="Zhu H."/>
        </authorList>
    </citation>
    <scope>NUCLEOTIDE SEQUENCE [LARGE SCALE GENOMIC DNA]</scope>
    <source>
        <strain evidence="3 4">DSM 14656</strain>
    </source>
</reference>
<dbReference type="OrthoDB" id="8678477at2"/>
<dbReference type="Proteomes" id="UP000298180">
    <property type="component" value="Unassembled WGS sequence"/>
</dbReference>
<dbReference type="AlphaFoldDB" id="A0A4Z0BY75"/>